<name>A0A6J5SI67_9CAUD</name>
<evidence type="ECO:0000256" key="1">
    <source>
        <dbReference type="SAM" id="Phobius"/>
    </source>
</evidence>
<organism evidence="2">
    <name type="scientific">uncultured Caudovirales phage</name>
    <dbReference type="NCBI Taxonomy" id="2100421"/>
    <lineage>
        <taxon>Viruses</taxon>
        <taxon>Duplodnaviria</taxon>
        <taxon>Heunggongvirae</taxon>
        <taxon>Uroviricota</taxon>
        <taxon>Caudoviricetes</taxon>
        <taxon>Peduoviridae</taxon>
        <taxon>Maltschvirus</taxon>
        <taxon>Maltschvirus maltsch</taxon>
    </lineage>
</organism>
<accession>A0A6J5SI67</accession>
<reference evidence="2" key="1">
    <citation type="submission" date="2020-05" db="EMBL/GenBank/DDBJ databases">
        <authorList>
            <person name="Chiriac C."/>
            <person name="Salcher M."/>
            <person name="Ghai R."/>
            <person name="Kavagutti S V."/>
        </authorList>
    </citation>
    <scope>NUCLEOTIDE SEQUENCE</scope>
</reference>
<dbReference type="EMBL" id="LR797414">
    <property type="protein sequence ID" value="CAB4213985.1"/>
    <property type="molecule type" value="Genomic_DNA"/>
</dbReference>
<keyword evidence="1" id="KW-0812">Transmembrane</keyword>
<proteinExistence type="predicted"/>
<protein>
    <submittedName>
        <fullName evidence="2">Uncharacterized protein</fullName>
    </submittedName>
</protein>
<gene>
    <name evidence="2" type="ORF">UFOVP1454_12</name>
</gene>
<keyword evidence="1" id="KW-1133">Transmembrane helix</keyword>
<sequence>MSPFVYLKVAFVIVTFFAGWHSHSVYMDAKESKAIKLEIKAENKVAGAYETKLETINIQTQDLNNDLGIIYASDAYKCVIPSGGLRLLAKASR</sequence>
<keyword evidence="1" id="KW-0472">Membrane</keyword>
<feature type="transmembrane region" description="Helical" evidence="1">
    <location>
        <begin position="6"/>
        <end position="26"/>
    </location>
</feature>
<evidence type="ECO:0000313" key="2">
    <source>
        <dbReference type="EMBL" id="CAB4213985.1"/>
    </source>
</evidence>